<evidence type="ECO:0000256" key="3">
    <source>
        <dbReference type="ARBA" id="ARBA00022801"/>
    </source>
</evidence>
<dbReference type="CDD" id="cd07324">
    <property type="entry name" value="M48C_Oma1-like"/>
    <property type="match status" value="1"/>
</dbReference>
<evidence type="ECO:0000313" key="10">
    <source>
        <dbReference type="Proteomes" id="UP001056708"/>
    </source>
</evidence>
<evidence type="ECO:0000313" key="9">
    <source>
        <dbReference type="EMBL" id="USR91093.1"/>
    </source>
</evidence>
<evidence type="ECO:0000256" key="4">
    <source>
        <dbReference type="ARBA" id="ARBA00022833"/>
    </source>
</evidence>
<organism evidence="9 10">
    <name type="scientific">Phormidium yuhuli AB48</name>
    <dbReference type="NCBI Taxonomy" id="2940671"/>
    <lineage>
        <taxon>Bacteria</taxon>
        <taxon>Bacillati</taxon>
        <taxon>Cyanobacteriota</taxon>
        <taxon>Cyanophyceae</taxon>
        <taxon>Oscillatoriophycideae</taxon>
        <taxon>Oscillatoriales</taxon>
        <taxon>Oscillatoriaceae</taxon>
        <taxon>Phormidium</taxon>
        <taxon>Phormidium yuhuli</taxon>
    </lineage>
</organism>
<keyword evidence="10" id="KW-1185">Reference proteome</keyword>
<evidence type="ECO:0000256" key="7">
    <source>
        <dbReference type="SAM" id="Phobius"/>
    </source>
</evidence>
<keyword evidence="7" id="KW-0812">Transmembrane</keyword>
<dbReference type="EMBL" id="CP098611">
    <property type="protein sequence ID" value="USR91093.1"/>
    <property type="molecule type" value="Genomic_DNA"/>
</dbReference>
<evidence type="ECO:0000256" key="1">
    <source>
        <dbReference type="ARBA" id="ARBA00022670"/>
    </source>
</evidence>
<gene>
    <name evidence="9" type="ORF">NEA10_20075</name>
</gene>
<name>A0ABY5APH4_9CYAN</name>
<keyword evidence="7" id="KW-0472">Membrane</keyword>
<feature type="domain" description="Peptidase M48" evidence="8">
    <location>
        <begin position="82"/>
        <end position="263"/>
    </location>
</feature>
<dbReference type="Proteomes" id="UP001056708">
    <property type="component" value="Chromosome"/>
</dbReference>
<dbReference type="RefSeq" id="WP_252663125.1">
    <property type="nucleotide sequence ID" value="NZ_CP098611.1"/>
</dbReference>
<proteinExistence type="inferred from homology"/>
<keyword evidence="3 6" id="KW-0378">Hydrolase</keyword>
<accession>A0ABY5APH4</accession>
<dbReference type="Gene3D" id="3.30.2010.10">
    <property type="entry name" value="Metalloproteases ('zincins'), catalytic domain"/>
    <property type="match status" value="1"/>
</dbReference>
<keyword evidence="1 6" id="KW-0645">Protease</keyword>
<reference evidence="9" key="1">
    <citation type="submission" date="2022-06" db="EMBL/GenBank/DDBJ databases">
        <title>Genome sequence of Phormidium yuhuli AB48 isolated from an industrial photobioreactor environment.</title>
        <authorList>
            <person name="Qiu Y."/>
            <person name="Noonan A.J.C."/>
            <person name="Dofher K."/>
            <person name="Koch M."/>
            <person name="Kieft B."/>
            <person name="Lin X."/>
            <person name="Ziels R.M."/>
            <person name="Hallam S.J."/>
        </authorList>
    </citation>
    <scope>NUCLEOTIDE SEQUENCE</scope>
    <source>
        <strain evidence="9">AB48</strain>
    </source>
</reference>
<dbReference type="Pfam" id="PF01435">
    <property type="entry name" value="Peptidase_M48"/>
    <property type="match status" value="1"/>
</dbReference>
<dbReference type="PANTHER" id="PTHR22726">
    <property type="entry name" value="METALLOENDOPEPTIDASE OMA1"/>
    <property type="match status" value="1"/>
</dbReference>
<keyword evidence="7" id="KW-1133">Transmembrane helix</keyword>
<keyword evidence="4 6" id="KW-0862">Zinc</keyword>
<keyword evidence="2" id="KW-0479">Metal-binding</keyword>
<dbReference type="InterPro" id="IPR051156">
    <property type="entry name" value="Mito/Outer_Membr_Metalloprot"/>
</dbReference>
<evidence type="ECO:0000256" key="6">
    <source>
        <dbReference type="RuleBase" id="RU003983"/>
    </source>
</evidence>
<sequence>MGFKPKAITEEVNVSQVNPLVDFARLLGVIVTLTLVIYFILGLAVDWVVPRLPPEQDIWIGETLAPAVAPQLGGNILEDDTRQLYLSELLEELRHPDDLEDIPLTLNLIDSEVVNAAALAGGQLFVTTAFLAEVESENELAFVLGHELGHLSARDGVRSLGRGIFVLLGSLVLNLGHEGGGPDVIGYTLNLNRLNYSRSQEYAADEYGLESVVRHYGHGANSLDFFKRLAARKEAFPEELVRASEYFQTHPLTANRIEQLEAIAQQQRWSLTGEATPIPEDLACANFQCNDSPSNS</sequence>
<comment type="cofactor">
    <cofactor evidence="6">
        <name>Zn(2+)</name>
        <dbReference type="ChEBI" id="CHEBI:29105"/>
    </cofactor>
    <text evidence="6">Binds 1 zinc ion per subunit.</text>
</comment>
<protein>
    <submittedName>
        <fullName evidence="9">M48 family metallopeptidase</fullName>
    </submittedName>
</protein>
<dbReference type="PANTHER" id="PTHR22726:SF1">
    <property type="entry name" value="METALLOENDOPEPTIDASE OMA1, MITOCHONDRIAL"/>
    <property type="match status" value="1"/>
</dbReference>
<feature type="transmembrane region" description="Helical" evidence="7">
    <location>
        <begin position="26"/>
        <end position="49"/>
    </location>
</feature>
<evidence type="ECO:0000259" key="8">
    <source>
        <dbReference type="Pfam" id="PF01435"/>
    </source>
</evidence>
<comment type="similarity">
    <text evidence="6">Belongs to the peptidase M48 family.</text>
</comment>
<dbReference type="InterPro" id="IPR001915">
    <property type="entry name" value="Peptidase_M48"/>
</dbReference>
<evidence type="ECO:0000256" key="2">
    <source>
        <dbReference type="ARBA" id="ARBA00022723"/>
    </source>
</evidence>
<keyword evidence="5 6" id="KW-0482">Metalloprotease</keyword>
<evidence type="ECO:0000256" key="5">
    <source>
        <dbReference type="ARBA" id="ARBA00023049"/>
    </source>
</evidence>